<dbReference type="GO" id="GO:0003677">
    <property type="term" value="F:DNA binding"/>
    <property type="evidence" value="ECO:0007669"/>
    <property type="project" value="UniProtKB-KW"/>
</dbReference>
<evidence type="ECO:0000256" key="1">
    <source>
        <dbReference type="ARBA" id="ARBA00010923"/>
    </source>
</evidence>
<dbReference type="InterPro" id="IPR044946">
    <property type="entry name" value="Restrct_endonuc_typeI_TRD_sf"/>
</dbReference>
<sequence length="456" mass="52901">MIQTIPIFSNKIEKSIDKRFSPKYFFLLHELNELEKHPNIKKIEKLVDIVEYIISGSYIPRYFETGTAYLRVSDIKTIELDLNPDNLVFVNENEIAIPGKIKTKEGDLVIGRTAVLGICSLINKLSSGFIISQHLTRLKPKLHLPTGYLATFLNSSLFKKQMEIASFGITRLELTHAQLREVKIPILNKRDMEKIDKLILLADRKHIEALNKIEEAKQIFEEEININQANTKEEKIYFINSDDLTDILTPKFYYPKYLNTLKQLRKKFKTVKLGDIADIKRGDEVGSENYKRYIDKQDSDIPFIRTSDLVNYEIDNYPDYYVDEEIYKELNQDLREEDILYTKDGKIGLSAIITREDKCIIASGIARMRAKKEVNPYYVFLILSTKIGLYQALQRTVIAATLPHLRPERLAEVEIPLIDPRTRNKISELVKGSFELKQEKKKLIKQALEVVENLIK</sequence>
<keyword evidence="2" id="KW-0680">Restriction system</keyword>
<dbReference type="SUPFAM" id="SSF116734">
    <property type="entry name" value="DNA methylase specificity domain"/>
    <property type="match status" value="2"/>
</dbReference>
<feature type="domain" description="Type I restriction modification DNA specificity" evidence="4">
    <location>
        <begin position="266"/>
        <end position="428"/>
    </location>
</feature>
<gene>
    <name evidence="5" type="ORF">COS47_01770</name>
</gene>
<dbReference type="InterPro" id="IPR000055">
    <property type="entry name" value="Restrct_endonuc_typeI_TRD"/>
</dbReference>
<organism evidence="5 6">
    <name type="scientific">Candidatus Nealsonbacteria bacterium CG03_land_8_20_14_0_80_36_12</name>
    <dbReference type="NCBI Taxonomy" id="1974701"/>
    <lineage>
        <taxon>Bacteria</taxon>
        <taxon>Candidatus Nealsoniibacteriota</taxon>
    </lineage>
</organism>
<dbReference type="Proteomes" id="UP000230324">
    <property type="component" value="Unassembled WGS sequence"/>
</dbReference>
<evidence type="ECO:0000256" key="3">
    <source>
        <dbReference type="ARBA" id="ARBA00023125"/>
    </source>
</evidence>
<proteinExistence type="inferred from homology"/>
<reference evidence="6" key="1">
    <citation type="submission" date="2017-09" db="EMBL/GenBank/DDBJ databases">
        <title>Depth-based differentiation of microbial function through sediment-hosted aquifers and enrichment of novel symbionts in the deep terrestrial subsurface.</title>
        <authorList>
            <person name="Probst A.J."/>
            <person name="Ladd B."/>
            <person name="Jarett J.K."/>
            <person name="Geller-Mcgrath D.E."/>
            <person name="Sieber C.M.K."/>
            <person name="Emerson J.B."/>
            <person name="Anantharaman K."/>
            <person name="Thomas B.C."/>
            <person name="Malmstrom R."/>
            <person name="Stieglmeier M."/>
            <person name="Klingl A."/>
            <person name="Woyke T."/>
            <person name="Ryan C.M."/>
            <person name="Banfield J.F."/>
        </authorList>
    </citation>
    <scope>NUCLEOTIDE SEQUENCE [LARGE SCALE GENOMIC DNA]</scope>
</reference>
<evidence type="ECO:0000259" key="4">
    <source>
        <dbReference type="Pfam" id="PF01420"/>
    </source>
</evidence>
<dbReference type="EMBL" id="PEUV01000037">
    <property type="protein sequence ID" value="PIV12594.1"/>
    <property type="molecule type" value="Genomic_DNA"/>
</dbReference>
<dbReference type="Pfam" id="PF01420">
    <property type="entry name" value="Methylase_S"/>
    <property type="match status" value="2"/>
</dbReference>
<dbReference type="PANTHER" id="PTHR30408:SF12">
    <property type="entry name" value="TYPE I RESTRICTION ENZYME MJAVIII SPECIFICITY SUBUNIT"/>
    <property type="match status" value="1"/>
</dbReference>
<accession>A0A2M7BY39</accession>
<feature type="domain" description="Type I restriction modification DNA specificity" evidence="4">
    <location>
        <begin position="90"/>
        <end position="195"/>
    </location>
</feature>
<comment type="similarity">
    <text evidence="1">Belongs to the type-I restriction system S methylase family.</text>
</comment>
<name>A0A2M7BY39_9BACT</name>
<evidence type="ECO:0000313" key="5">
    <source>
        <dbReference type="EMBL" id="PIV12594.1"/>
    </source>
</evidence>
<dbReference type="AlphaFoldDB" id="A0A2M7BY39"/>
<keyword evidence="3" id="KW-0238">DNA-binding</keyword>
<comment type="caution">
    <text evidence="5">The sequence shown here is derived from an EMBL/GenBank/DDBJ whole genome shotgun (WGS) entry which is preliminary data.</text>
</comment>
<evidence type="ECO:0000256" key="2">
    <source>
        <dbReference type="ARBA" id="ARBA00022747"/>
    </source>
</evidence>
<dbReference type="GO" id="GO:0009307">
    <property type="term" value="P:DNA restriction-modification system"/>
    <property type="evidence" value="ECO:0007669"/>
    <property type="project" value="UniProtKB-KW"/>
</dbReference>
<protein>
    <recommendedName>
        <fullName evidence="4">Type I restriction modification DNA specificity domain-containing protein</fullName>
    </recommendedName>
</protein>
<evidence type="ECO:0000313" key="6">
    <source>
        <dbReference type="Proteomes" id="UP000230324"/>
    </source>
</evidence>
<dbReference type="PANTHER" id="PTHR30408">
    <property type="entry name" value="TYPE-1 RESTRICTION ENZYME ECOKI SPECIFICITY PROTEIN"/>
    <property type="match status" value="1"/>
</dbReference>
<dbReference type="InterPro" id="IPR052021">
    <property type="entry name" value="Type-I_RS_S_subunit"/>
</dbReference>
<dbReference type="Gene3D" id="3.90.220.20">
    <property type="entry name" value="DNA methylase specificity domains"/>
    <property type="match status" value="2"/>
</dbReference>